<dbReference type="InterPro" id="IPR038765">
    <property type="entry name" value="Papain-like_cys_pep_sf"/>
</dbReference>
<keyword evidence="3 6" id="KW-0378">Hydrolase</keyword>
<evidence type="ECO:0000259" key="8">
    <source>
        <dbReference type="PROSITE" id="PS50203"/>
    </source>
</evidence>
<evidence type="ECO:0000256" key="5">
    <source>
        <dbReference type="PIRSR" id="PIRSR622684-1"/>
    </source>
</evidence>
<evidence type="ECO:0000256" key="2">
    <source>
        <dbReference type="ARBA" id="ARBA00022670"/>
    </source>
</evidence>
<evidence type="ECO:0000256" key="1">
    <source>
        <dbReference type="ARBA" id="ARBA00007623"/>
    </source>
</evidence>
<reference evidence="9" key="1">
    <citation type="submission" date="2014-11" db="EMBL/GenBank/DDBJ databases">
        <authorList>
            <person name="Otto D Thomas"/>
            <person name="Naeem Raeece"/>
        </authorList>
    </citation>
    <scope>NUCLEOTIDE SEQUENCE</scope>
</reference>
<dbReference type="PhylomeDB" id="A0A0G4F3V6"/>
<dbReference type="PANTHER" id="PTHR10183:SF379">
    <property type="entry name" value="CALPAIN-5"/>
    <property type="match status" value="1"/>
</dbReference>
<accession>A0A0G4F3V6</accession>
<evidence type="ECO:0000256" key="7">
    <source>
        <dbReference type="SAM" id="MobiDB-lite"/>
    </source>
</evidence>
<evidence type="ECO:0000256" key="4">
    <source>
        <dbReference type="ARBA" id="ARBA00022807"/>
    </source>
</evidence>
<sequence length="766" mass="85423">MKRIRQSSSSTIRFFEGCLEKPRRDGVGPSQKISVVSFEVAPADPDPSLRLQDRRVLSFCSFAADPDEQFLSTDDAIDSFGSSTGLWDSEVLSFDPYTVTLMLEGPEVLSVANSTDSLEAERQPDSVAPPSQHIDSQEQRNVGKGKGSAGLDGQTEVKSCPLPGLSLSVSVSEVIDALAGTAQSRCLRLDSEQAGVEYRNLCLTDTLLRTLETLYVSTSPSDSLWKRWERRLKKSQERPKESSSESLRAFLRGWGGRETWFLSAATRPNLIEWAEKELDPILDRDRRESLSLWRETFGEGMQQQIHTPPKPESYTAAPVLDLFEGGSRSVSWEEGSLPDTPRNRERLRFFLDQLQQRGVKFYDPLFSPEGEDLKDRIETDSVMRASEVVQKLGGREDHCRQGGTKKMKFKNGWGLCADTAHFSDVMQNGLGNCQILSFLMSLVAADSSHLQREIFPFGDTLADSGLCVVRLWSEGRKEWRLVVVDDFIPVHTQLSESDHSAPKKADTRLVTPCNPCAEKAATADDPCTVITLTYANLRWWRVLRDDGSLLASRLAFWPVLLLKAMAKLTGSFKKVEAGWQFSGDRQRSIFFGPSSFHGAFLYGPPGLGFSAAQRIGTSFKSGFPETVATPMEPERSWSATMHPAANFNETGLIWQHAYAVVGALTLDELGVGDRSASEWGILVSNPHGVTWYDWKGRLSLQSAVGKESQRVQEILMDHILPPGIRIQDSVRQKRFLQSEHRPSLFLLSGSDLRTAFEARMPRLSLE</sequence>
<dbReference type="PANTHER" id="PTHR10183">
    <property type="entry name" value="CALPAIN"/>
    <property type="match status" value="1"/>
</dbReference>
<dbReference type="InterPro" id="IPR001300">
    <property type="entry name" value="Peptidase_C2_calpain_cat"/>
</dbReference>
<protein>
    <recommendedName>
        <fullName evidence="8">Calpain catalytic domain-containing protein</fullName>
    </recommendedName>
</protein>
<organism evidence="9">
    <name type="scientific">Chromera velia CCMP2878</name>
    <dbReference type="NCBI Taxonomy" id="1169474"/>
    <lineage>
        <taxon>Eukaryota</taxon>
        <taxon>Sar</taxon>
        <taxon>Alveolata</taxon>
        <taxon>Colpodellida</taxon>
        <taxon>Chromeraceae</taxon>
        <taxon>Chromera</taxon>
    </lineage>
</organism>
<proteinExistence type="inferred from homology"/>
<dbReference type="Pfam" id="PF00648">
    <property type="entry name" value="Peptidase_C2"/>
    <property type="match status" value="2"/>
</dbReference>
<dbReference type="AlphaFoldDB" id="A0A0G4F3V6"/>
<gene>
    <name evidence="9" type="ORF">Cvel_2679</name>
</gene>
<comment type="similarity">
    <text evidence="1">Belongs to the peptidase C2 family.</text>
</comment>
<feature type="active site" evidence="5 6">
    <location>
        <position position="433"/>
    </location>
</feature>
<dbReference type="EMBL" id="CDMZ01000088">
    <property type="protein sequence ID" value="CEM06390.1"/>
    <property type="molecule type" value="Genomic_DNA"/>
</dbReference>
<dbReference type="SUPFAM" id="SSF54001">
    <property type="entry name" value="Cysteine proteinases"/>
    <property type="match status" value="1"/>
</dbReference>
<feature type="domain" description="Calpain catalytic" evidence="8">
    <location>
        <begin position="360"/>
        <end position="757"/>
    </location>
</feature>
<feature type="region of interest" description="Disordered" evidence="7">
    <location>
        <begin position="114"/>
        <end position="155"/>
    </location>
</feature>
<dbReference type="PROSITE" id="PS50203">
    <property type="entry name" value="CALPAIN_CAT"/>
    <property type="match status" value="1"/>
</dbReference>
<dbReference type="VEuPathDB" id="CryptoDB:Cvel_2679"/>
<evidence type="ECO:0000256" key="6">
    <source>
        <dbReference type="PROSITE-ProRule" id="PRU00239"/>
    </source>
</evidence>
<evidence type="ECO:0000313" key="9">
    <source>
        <dbReference type="EMBL" id="CEM06390.1"/>
    </source>
</evidence>
<keyword evidence="2 6" id="KW-0645">Protease</keyword>
<keyword evidence="4 6" id="KW-0788">Thiol protease</keyword>
<dbReference type="GO" id="GO:0004198">
    <property type="term" value="F:calcium-dependent cysteine-type endopeptidase activity"/>
    <property type="evidence" value="ECO:0007669"/>
    <property type="project" value="InterPro"/>
</dbReference>
<dbReference type="GO" id="GO:0006508">
    <property type="term" value="P:proteolysis"/>
    <property type="evidence" value="ECO:0007669"/>
    <property type="project" value="UniProtKB-KW"/>
</dbReference>
<feature type="active site" evidence="6">
    <location>
        <position position="656"/>
    </location>
</feature>
<evidence type="ECO:0000256" key="3">
    <source>
        <dbReference type="ARBA" id="ARBA00022801"/>
    </source>
</evidence>
<name>A0A0G4F3V6_9ALVE</name>
<feature type="active site" evidence="6">
    <location>
        <position position="685"/>
    </location>
</feature>
<dbReference type="InterPro" id="IPR022684">
    <property type="entry name" value="Calpain_cysteine_protease"/>
</dbReference>